<comment type="caution">
    <text evidence="5">The sequence shown here is derived from an EMBL/GenBank/DDBJ whole genome shotgun (WGS) entry which is preliminary data.</text>
</comment>
<evidence type="ECO:0000256" key="2">
    <source>
        <dbReference type="ARBA" id="ARBA00022676"/>
    </source>
</evidence>
<comment type="similarity">
    <text evidence="1">Belongs to the glycosyltransferase 2 family.</text>
</comment>
<evidence type="ECO:0000259" key="4">
    <source>
        <dbReference type="Pfam" id="PF00535"/>
    </source>
</evidence>
<protein>
    <submittedName>
        <fullName evidence="5">Glycosyl transferase family 2</fullName>
    </submittedName>
</protein>
<organism evidence="5 6">
    <name type="scientific">Rothia nasimurium</name>
    <dbReference type="NCBI Taxonomy" id="85336"/>
    <lineage>
        <taxon>Bacteria</taxon>
        <taxon>Bacillati</taxon>
        <taxon>Actinomycetota</taxon>
        <taxon>Actinomycetes</taxon>
        <taxon>Micrococcales</taxon>
        <taxon>Micrococcaceae</taxon>
        <taxon>Rothia</taxon>
    </lineage>
</organism>
<gene>
    <name evidence="5" type="ORF">A7979_07830</name>
</gene>
<keyword evidence="6" id="KW-1185">Reference proteome</keyword>
<keyword evidence="2" id="KW-0328">Glycosyltransferase</keyword>
<dbReference type="InterPro" id="IPR050834">
    <property type="entry name" value="Glycosyltransf_2"/>
</dbReference>
<feature type="domain" description="Glycosyltransferase 2-like" evidence="4">
    <location>
        <begin position="351"/>
        <end position="472"/>
    </location>
</feature>
<dbReference type="PANTHER" id="PTHR43685">
    <property type="entry name" value="GLYCOSYLTRANSFERASE"/>
    <property type="match status" value="1"/>
</dbReference>
<evidence type="ECO:0000256" key="3">
    <source>
        <dbReference type="ARBA" id="ARBA00022679"/>
    </source>
</evidence>
<dbReference type="Proteomes" id="UP000192359">
    <property type="component" value="Unassembled WGS sequence"/>
</dbReference>
<sequence>MVSPQLIAPAGTERIVAVVVTYNRRELLEQTLAGIASGELTPTTVVLINNASTDDTAAYLSSLTYSLPLDVVHLPSNVGGAGGFTVGIDRALSRHDADLVWVMDDDTEPTEHTLAEAYRAWVRYSPVLAERPAVVASKVVWTDGRDHPMNTMRTMFRAGENRTERAAMVGARPIRSASFVSILMDGAAMRATDLPIADFFIWNDDFEYTTRLIHHSRGIATDRSVALHHTTTFGTTDAKPGPRFYNDVRNKLWVFCARRTLTPVEKILYGGSTVRLWVNTLVRTDEKKTYLGYLLNGIKDAAAGYRPNSEVLQGVYKLERPTLAERVRASYTEDDRFSLLMSFYSGDDPQALRQALLSNTVDQKLAPTEVVLVQDGPVPAELIRVVTEVTAQLPIPVKHLVLAKNHGLAAALREGLEAVSFDIVARADSDDISEPQRFATQIPQLAQGRYDVLGSAMYEFDGDPATPVATRRVATGARTIRELLPKRNPMLHPTVVFRTRAVQAVGSYVEVPGAEDYWLWTRMSRAGFVLGNLDQPLVRYRVSSAYTRRGGLGALRKDLAIQRRLYSGGALTLARFAQNLAVRGMYRLAPEALRTQAFRMMTDRTPLGDKKEGRGA</sequence>
<accession>A0A1Y1RLJ6</accession>
<dbReference type="InterPro" id="IPR029044">
    <property type="entry name" value="Nucleotide-diphossugar_trans"/>
</dbReference>
<evidence type="ECO:0000256" key="1">
    <source>
        <dbReference type="ARBA" id="ARBA00006739"/>
    </source>
</evidence>
<name>A0A1Y1RLJ6_9MICC</name>
<keyword evidence="3 5" id="KW-0808">Transferase</keyword>
<reference evidence="5 6" key="1">
    <citation type="submission" date="2016-05" db="EMBL/GenBank/DDBJ databases">
        <title>Draft genome sequence of a porcine commensal Rothia nasimurium.</title>
        <authorList>
            <person name="Gaiser R.A."/>
            <person name="Van Baarlen P."/>
            <person name="Wells J.M."/>
        </authorList>
    </citation>
    <scope>NUCLEOTIDE SEQUENCE [LARGE SCALE GENOMIC DNA]</scope>
    <source>
        <strain evidence="5 6">PT-32</strain>
    </source>
</reference>
<dbReference type="PANTHER" id="PTHR43685:SF5">
    <property type="entry name" value="GLYCOSYLTRANSFERASE EPSE-RELATED"/>
    <property type="match status" value="1"/>
</dbReference>
<evidence type="ECO:0000313" key="6">
    <source>
        <dbReference type="Proteomes" id="UP000192359"/>
    </source>
</evidence>
<feature type="domain" description="Glycosyltransferase 2-like" evidence="4">
    <location>
        <begin position="18"/>
        <end position="151"/>
    </location>
</feature>
<dbReference type="Gene3D" id="3.90.550.10">
    <property type="entry name" value="Spore Coat Polysaccharide Biosynthesis Protein SpsA, Chain A"/>
    <property type="match status" value="2"/>
</dbReference>
<dbReference type="GO" id="GO:0016757">
    <property type="term" value="F:glycosyltransferase activity"/>
    <property type="evidence" value="ECO:0007669"/>
    <property type="project" value="UniProtKB-KW"/>
</dbReference>
<dbReference type="EMBL" id="LXWF01000044">
    <property type="protein sequence ID" value="ORC15244.1"/>
    <property type="molecule type" value="Genomic_DNA"/>
</dbReference>
<dbReference type="RefSeq" id="WP_083093688.1">
    <property type="nucleotide sequence ID" value="NZ_LXWF01000044.1"/>
</dbReference>
<dbReference type="OrthoDB" id="7665907at2"/>
<evidence type="ECO:0000313" key="5">
    <source>
        <dbReference type="EMBL" id="ORC15244.1"/>
    </source>
</evidence>
<dbReference type="SUPFAM" id="SSF53448">
    <property type="entry name" value="Nucleotide-diphospho-sugar transferases"/>
    <property type="match status" value="2"/>
</dbReference>
<dbReference type="AlphaFoldDB" id="A0A1Y1RLJ6"/>
<dbReference type="InterPro" id="IPR001173">
    <property type="entry name" value="Glyco_trans_2-like"/>
</dbReference>
<proteinExistence type="inferred from homology"/>
<dbReference type="Pfam" id="PF00535">
    <property type="entry name" value="Glycos_transf_2"/>
    <property type="match status" value="2"/>
</dbReference>